<reference evidence="2" key="1">
    <citation type="submission" date="2022-12" db="EMBL/GenBank/DDBJ databases">
        <authorList>
            <person name="Webb A."/>
        </authorList>
    </citation>
    <scope>NUCLEOTIDE SEQUENCE</scope>
    <source>
        <strain evidence="2">Hp1</strain>
    </source>
</reference>
<evidence type="ECO:0000256" key="1">
    <source>
        <dbReference type="SAM" id="MobiDB-lite"/>
    </source>
</evidence>
<evidence type="ECO:0000313" key="3">
    <source>
        <dbReference type="Proteomes" id="UP001162031"/>
    </source>
</evidence>
<feature type="region of interest" description="Disordered" evidence="1">
    <location>
        <begin position="118"/>
        <end position="142"/>
    </location>
</feature>
<gene>
    <name evidence="2" type="ORF">HBR001_LOCUS1444</name>
</gene>
<sequence>MTTADALKLQLGPFRVTTSIFLVNVLPFRSRCATYVLRVERPTVCGGRINVSIGHPDMPINLLPRSAKDCRKLRFAIRYGTRGKTIRFVAPNTTVYGHWIAVLGEAFAGSAKAAKRSSTNTASDIDRDGYNDDTDDQDAVVTSGSDSMFGHCRSIAKDVPVTASTSCPERDNIVTDMDSCSSSSTTGGSKQTPYVWSDAMCSVVEKPRGAYHRTDVCTRDVSNTDTAVERVSAMTPAFKSATLTSPENDFGNSCAATNDCETTLSSAHVLPQDARTRRRSQSDRAHDCSSVERIQRTVHVVCSCDFASGIRHLVVAHCNRLQPRALVSVMQPFIRRWLVVCQQSLVFIGVKLRYGHHDVFCRTCLYLYRRFRCRGTDALNAHLPEK</sequence>
<evidence type="ECO:0008006" key="4">
    <source>
        <dbReference type="Google" id="ProtNLM"/>
    </source>
</evidence>
<dbReference type="EMBL" id="CANTFL010000144">
    <property type="protein sequence ID" value="CAI5715476.1"/>
    <property type="molecule type" value="Genomic_DNA"/>
</dbReference>
<name>A0AAV0T614_HYABA</name>
<comment type="caution">
    <text evidence="2">The sequence shown here is derived from an EMBL/GenBank/DDBJ whole genome shotgun (WGS) entry which is preliminary data.</text>
</comment>
<protein>
    <recommendedName>
        <fullName evidence="4">PH domain-containing protein</fullName>
    </recommendedName>
</protein>
<dbReference type="Proteomes" id="UP001162031">
    <property type="component" value="Unassembled WGS sequence"/>
</dbReference>
<evidence type="ECO:0000313" key="2">
    <source>
        <dbReference type="EMBL" id="CAI5715476.1"/>
    </source>
</evidence>
<organism evidence="2 3">
    <name type="scientific">Hyaloperonospora brassicae</name>
    <name type="common">Brassica downy mildew</name>
    <name type="synonym">Peronospora brassicae</name>
    <dbReference type="NCBI Taxonomy" id="162125"/>
    <lineage>
        <taxon>Eukaryota</taxon>
        <taxon>Sar</taxon>
        <taxon>Stramenopiles</taxon>
        <taxon>Oomycota</taxon>
        <taxon>Peronosporomycetes</taxon>
        <taxon>Peronosporales</taxon>
        <taxon>Peronosporaceae</taxon>
        <taxon>Hyaloperonospora</taxon>
    </lineage>
</organism>
<keyword evidence="3" id="KW-1185">Reference proteome</keyword>
<dbReference type="AlphaFoldDB" id="A0AAV0T614"/>
<proteinExistence type="predicted"/>
<accession>A0AAV0T614</accession>